<dbReference type="Pfam" id="PF07992">
    <property type="entry name" value="Pyr_redox_2"/>
    <property type="match status" value="1"/>
</dbReference>
<feature type="domain" description="Pyridine nucleotide-disulphide oxidoreductase dimerisation" evidence="5">
    <location>
        <begin position="345"/>
        <end position="455"/>
    </location>
</feature>
<dbReference type="SUPFAM" id="SSF55424">
    <property type="entry name" value="FAD/NAD-linked reductases, dimerisation (C-terminal) domain"/>
    <property type="match status" value="1"/>
</dbReference>
<dbReference type="SUPFAM" id="SSF51905">
    <property type="entry name" value="FAD/NAD(P)-binding domain"/>
    <property type="match status" value="1"/>
</dbReference>
<dbReference type="Gene3D" id="3.50.50.60">
    <property type="entry name" value="FAD/NAD(P)-binding domain"/>
    <property type="match status" value="2"/>
</dbReference>
<dbReference type="InterPro" id="IPR016156">
    <property type="entry name" value="FAD/NAD-linked_Rdtase_dimer_sf"/>
</dbReference>
<evidence type="ECO:0000256" key="4">
    <source>
        <dbReference type="ARBA" id="ARBA00022827"/>
    </source>
</evidence>
<keyword evidence="3" id="KW-0285">Flavoprotein</keyword>
<evidence type="ECO:0000256" key="1">
    <source>
        <dbReference type="ARBA" id="ARBA00001974"/>
    </source>
</evidence>
<evidence type="ECO:0000256" key="3">
    <source>
        <dbReference type="ARBA" id="ARBA00022630"/>
    </source>
</evidence>
<comment type="caution">
    <text evidence="7">The sequence shown here is derived from an EMBL/GenBank/DDBJ whole genome shotgun (WGS) entry which is preliminary data.</text>
</comment>
<accession>A0ABP8TSM2</accession>
<dbReference type="PANTHER" id="PTHR43014">
    <property type="entry name" value="MERCURIC REDUCTASE"/>
    <property type="match status" value="1"/>
</dbReference>
<evidence type="ECO:0000259" key="5">
    <source>
        <dbReference type="Pfam" id="PF02852"/>
    </source>
</evidence>
<keyword evidence="8" id="KW-1185">Reference proteome</keyword>
<proteinExistence type="inferred from homology"/>
<protein>
    <submittedName>
        <fullName evidence="7">FAD-containing oxidoreductase</fullName>
    </submittedName>
</protein>
<organism evidence="7 8">
    <name type="scientific">Actinoallomurus liliacearum</name>
    <dbReference type="NCBI Taxonomy" id="1080073"/>
    <lineage>
        <taxon>Bacteria</taxon>
        <taxon>Bacillati</taxon>
        <taxon>Actinomycetota</taxon>
        <taxon>Actinomycetes</taxon>
        <taxon>Streptosporangiales</taxon>
        <taxon>Thermomonosporaceae</taxon>
        <taxon>Actinoallomurus</taxon>
    </lineage>
</organism>
<reference evidence="8" key="1">
    <citation type="journal article" date="2019" name="Int. J. Syst. Evol. Microbiol.">
        <title>The Global Catalogue of Microorganisms (GCM) 10K type strain sequencing project: providing services to taxonomists for standard genome sequencing and annotation.</title>
        <authorList>
            <consortium name="The Broad Institute Genomics Platform"/>
            <consortium name="The Broad Institute Genome Sequencing Center for Infectious Disease"/>
            <person name="Wu L."/>
            <person name="Ma J."/>
        </authorList>
    </citation>
    <scope>NUCLEOTIDE SEQUENCE [LARGE SCALE GENOMIC DNA]</scope>
    <source>
        <strain evidence="8">JCM 17938</strain>
    </source>
</reference>
<dbReference type="InterPro" id="IPR001100">
    <property type="entry name" value="Pyr_nuc-diS_OxRdtase"/>
</dbReference>
<gene>
    <name evidence="7" type="ORF">GCM10023195_55490</name>
</gene>
<dbReference type="EMBL" id="BAABHJ010000022">
    <property type="protein sequence ID" value="GAA4612884.1"/>
    <property type="molecule type" value="Genomic_DNA"/>
</dbReference>
<dbReference type="Gene3D" id="3.30.390.30">
    <property type="match status" value="1"/>
</dbReference>
<dbReference type="Proteomes" id="UP001500212">
    <property type="component" value="Unassembled WGS sequence"/>
</dbReference>
<sequence>MATTNDNLHADLLVIGFGKGGKTVAAKMGSLGKRVLLVERSDRMYGGTCPNVGCVPTKALVHHSRKRRPEDSPQEWYERSIGQVQALTKLFRGANYEGLNGMDTVTVITGKAAFIDPHTVGVDTGDGRLTITAETILLNTGSEPVIPGIPGLRESQYTVTSADLIQTTVLPQRLAIIGGGYLGLEFASIYRQFGSQVTVFEAAPKILGHLDDDVAAVAQSILADEGTDIIAGAHVTQVRDGDTGATVVFEKDGRQHSVEADAILAAAGRAPATRDLGLDAAGVRTSENGAVEVDEHLRTSRRHIYALGDVNGGPQFTYISLDDSRIVLDQLIGEGTRTTADRVAIPHTVFITPPLATVGITEKEARAAGHRVKIAGQPVAEIVAMPRAYIVEDTRGVMKFVIDADTDEILGAAILSVDAQEVINTVALAMRHGVKAAELRDAVYNHPTSTEAFNDVLATIVRTDEPEAGQG</sequence>
<evidence type="ECO:0000259" key="6">
    <source>
        <dbReference type="Pfam" id="PF07992"/>
    </source>
</evidence>
<dbReference type="PIRSF" id="PIRSF000350">
    <property type="entry name" value="Mercury_reductase_MerA"/>
    <property type="match status" value="1"/>
</dbReference>
<dbReference type="Pfam" id="PF02852">
    <property type="entry name" value="Pyr_redox_dim"/>
    <property type="match status" value="1"/>
</dbReference>
<keyword evidence="4" id="KW-0274">FAD</keyword>
<name>A0ABP8TSM2_9ACTN</name>
<dbReference type="PANTHER" id="PTHR43014:SF4">
    <property type="entry name" value="PYRIDINE NUCLEOTIDE-DISULFIDE OXIDOREDUCTASE RCLA-RELATED"/>
    <property type="match status" value="1"/>
</dbReference>
<evidence type="ECO:0000313" key="8">
    <source>
        <dbReference type="Proteomes" id="UP001500212"/>
    </source>
</evidence>
<dbReference type="InterPro" id="IPR036188">
    <property type="entry name" value="FAD/NAD-bd_sf"/>
</dbReference>
<comment type="cofactor">
    <cofactor evidence="1">
        <name>FAD</name>
        <dbReference type="ChEBI" id="CHEBI:57692"/>
    </cofactor>
</comment>
<dbReference type="PRINTS" id="PR00411">
    <property type="entry name" value="PNDRDTASEI"/>
</dbReference>
<feature type="domain" description="FAD/NAD(P)-binding" evidence="6">
    <location>
        <begin position="11"/>
        <end position="319"/>
    </location>
</feature>
<comment type="similarity">
    <text evidence="2">Belongs to the class-I pyridine nucleotide-disulfide oxidoreductase family.</text>
</comment>
<dbReference type="RefSeq" id="WP_345360668.1">
    <property type="nucleotide sequence ID" value="NZ_BAABHJ010000022.1"/>
</dbReference>
<dbReference type="InterPro" id="IPR023753">
    <property type="entry name" value="FAD/NAD-binding_dom"/>
</dbReference>
<evidence type="ECO:0000256" key="2">
    <source>
        <dbReference type="ARBA" id="ARBA00007532"/>
    </source>
</evidence>
<evidence type="ECO:0000313" key="7">
    <source>
        <dbReference type="EMBL" id="GAA4612884.1"/>
    </source>
</evidence>
<dbReference type="PRINTS" id="PR00368">
    <property type="entry name" value="FADPNR"/>
</dbReference>
<dbReference type="InterPro" id="IPR004099">
    <property type="entry name" value="Pyr_nucl-diS_OxRdtase_dimer"/>
</dbReference>